<evidence type="ECO:0000256" key="3">
    <source>
        <dbReference type="SAM" id="MobiDB-lite"/>
    </source>
</evidence>
<evidence type="ECO:0000313" key="6">
    <source>
        <dbReference type="EMBL" id="TYJ54206.1"/>
    </source>
</evidence>
<sequence>MDNAIDPSLESQDAPRRTKSGRPSKARGTVPGSAADFRRREANRLAADRSRSRQAEKHSALDNAARVLQEENTRLKEQILALESAGAVAASEEYSHVEHESEPVAGPSRTAEIEHHDDEAQDDQEAHSHTILAALTDITGVDFSEGNEANWMQGMESFLKDSTESGRLGELAAVATGGEDNGTHLVNEKTGVSYPLPGQVAPNPAIILAAALNTEIERLVMEDLAFTKAAIVKIEHQISSLAGQHGLRHADNARDIVGDLLPDALYADDAELMEQTNDNLVHAIADLEAALPGVRDDFIKAREEKAGEERRIAELVQEIKNLGTANAEDKAKVDVALRSIGGYVVNILDEQENQQQTTYSPALARRRRGRPPKSDISRTFYQSFLIPPPSSSGLDERGKARLLRGLRKSSYLSQTITNTERSSQHFEGSNEEPRTLDAAEQSDKAQEETTAEAVNRAEAYILSQLDSQLPPHSPHEHPEHREGEDMRLESESFVDFLPPQDEAASSSAGNTDNVYPPPMSTPMARHASLQASASPLTPSVLSRLRQGPPGSCDICTRTETTVWRKLTLGGVDYKVCNACGLYHSKFGVIRPPELWGDGKSLKKRRTTVRAEGEDHSRKRPKRQDGPHEHDALDTEEGTVYYESGLRDMGSEGKAGVQEEKLDDPAISYGAEEGLEQGMGVMDEFLPLGDQVDELESDAGAGAEHPGELEDGIDEAFRAEGM</sequence>
<dbReference type="SUPFAM" id="SSF57959">
    <property type="entry name" value="Leucine zipper domain"/>
    <property type="match status" value="1"/>
</dbReference>
<organism evidence="6 7">
    <name type="scientific">Cryptococcus floricola</name>
    <dbReference type="NCBI Taxonomy" id="2591691"/>
    <lineage>
        <taxon>Eukaryota</taxon>
        <taxon>Fungi</taxon>
        <taxon>Dikarya</taxon>
        <taxon>Basidiomycota</taxon>
        <taxon>Agaricomycotina</taxon>
        <taxon>Tremellomycetes</taxon>
        <taxon>Tremellales</taxon>
        <taxon>Cryptococcaceae</taxon>
        <taxon>Cryptococcus</taxon>
    </lineage>
</organism>
<dbReference type="GO" id="GO:0008270">
    <property type="term" value="F:zinc ion binding"/>
    <property type="evidence" value="ECO:0007669"/>
    <property type="project" value="UniProtKB-KW"/>
</dbReference>
<feature type="region of interest" description="Disordered" evidence="3">
    <location>
        <begin position="467"/>
        <end position="487"/>
    </location>
</feature>
<evidence type="ECO:0000256" key="2">
    <source>
        <dbReference type="SAM" id="Coils"/>
    </source>
</evidence>
<feature type="compositionally biased region" description="Basic and acidic residues" evidence="3">
    <location>
        <begin position="36"/>
        <end position="60"/>
    </location>
</feature>
<feature type="compositionally biased region" description="Basic and acidic residues" evidence="3">
    <location>
        <begin position="473"/>
        <end position="487"/>
    </location>
</feature>
<feature type="compositionally biased region" description="Polar residues" evidence="3">
    <location>
        <begin position="413"/>
        <end position="427"/>
    </location>
</feature>
<comment type="caution">
    <text evidence="6">The sequence shown here is derived from an EMBL/GenBank/DDBJ whole genome shotgun (WGS) entry which is preliminary data.</text>
</comment>
<feature type="region of interest" description="Disordered" evidence="3">
    <location>
        <begin position="92"/>
        <end position="126"/>
    </location>
</feature>
<name>A0A5D3AWI0_9TREE</name>
<feature type="compositionally biased region" description="Basic and acidic residues" evidence="3">
    <location>
        <begin position="93"/>
        <end position="102"/>
    </location>
</feature>
<dbReference type="CDD" id="cd00202">
    <property type="entry name" value="ZnF_GATA"/>
    <property type="match status" value="1"/>
</dbReference>
<keyword evidence="7" id="KW-1185">Reference proteome</keyword>
<proteinExistence type="predicted"/>
<reference evidence="6 7" key="1">
    <citation type="submission" date="2017-05" db="EMBL/GenBank/DDBJ databases">
        <title>The Genome Sequence of Tsuchiyaea wingfieldii DSM 27421.</title>
        <authorList>
            <person name="Cuomo C."/>
            <person name="Passer A."/>
            <person name="Billmyre B."/>
            <person name="Heitman J."/>
        </authorList>
    </citation>
    <scope>NUCLEOTIDE SEQUENCE [LARGE SCALE GENOMIC DNA]</scope>
    <source>
        <strain evidence="6 7">DSM 27421</strain>
    </source>
</reference>
<dbReference type="PROSITE" id="PS50217">
    <property type="entry name" value="BZIP"/>
    <property type="match status" value="1"/>
</dbReference>
<feature type="region of interest" description="Disordered" evidence="3">
    <location>
        <begin position="413"/>
        <end position="452"/>
    </location>
</feature>
<gene>
    <name evidence="6" type="ORF">B9479_005132</name>
</gene>
<feature type="compositionally biased region" description="Basic and acidic residues" evidence="3">
    <location>
        <begin position="111"/>
        <end position="126"/>
    </location>
</feature>
<accession>A0A5D3AWI0</accession>
<dbReference type="InterPro" id="IPR013088">
    <property type="entry name" value="Znf_NHR/GATA"/>
</dbReference>
<dbReference type="EMBL" id="NIDF01000066">
    <property type="protein sequence ID" value="TYJ54206.1"/>
    <property type="molecule type" value="Genomic_DNA"/>
</dbReference>
<dbReference type="SUPFAM" id="SSF57716">
    <property type="entry name" value="Glucocorticoid receptor-like (DNA-binding domain)"/>
    <property type="match status" value="1"/>
</dbReference>
<dbReference type="Proteomes" id="UP000322245">
    <property type="component" value="Unassembled WGS sequence"/>
</dbReference>
<dbReference type="PROSITE" id="PS00344">
    <property type="entry name" value="GATA_ZN_FINGER_1"/>
    <property type="match status" value="1"/>
</dbReference>
<dbReference type="PROSITE" id="PS50114">
    <property type="entry name" value="GATA_ZN_FINGER_2"/>
    <property type="match status" value="1"/>
</dbReference>
<feature type="region of interest" description="Disordered" evidence="3">
    <location>
        <begin position="1"/>
        <end position="63"/>
    </location>
</feature>
<dbReference type="Gene3D" id="1.20.5.170">
    <property type="match status" value="1"/>
</dbReference>
<evidence type="ECO:0000313" key="7">
    <source>
        <dbReference type="Proteomes" id="UP000322245"/>
    </source>
</evidence>
<feature type="domain" description="BZIP" evidence="5">
    <location>
        <begin position="38"/>
        <end position="83"/>
    </location>
</feature>
<feature type="compositionally biased region" description="Basic and acidic residues" evidence="3">
    <location>
        <begin position="431"/>
        <end position="447"/>
    </location>
</feature>
<feature type="domain" description="GATA-type" evidence="4">
    <location>
        <begin position="546"/>
        <end position="604"/>
    </location>
</feature>
<evidence type="ECO:0000256" key="1">
    <source>
        <dbReference type="PROSITE-ProRule" id="PRU00094"/>
    </source>
</evidence>
<dbReference type="GO" id="GO:0043565">
    <property type="term" value="F:sequence-specific DNA binding"/>
    <property type="evidence" value="ECO:0007669"/>
    <property type="project" value="InterPro"/>
</dbReference>
<dbReference type="InterPro" id="IPR004827">
    <property type="entry name" value="bZIP"/>
</dbReference>
<dbReference type="GO" id="GO:0003700">
    <property type="term" value="F:DNA-binding transcription factor activity"/>
    <property type="evidence" value="ECO:0007669"/>
    <property type="project" value="InterPro"/>
</dbReference>
<keyword evidence="1" id="KW-0479">Metal-binding</keyword>
<feature type="compositionally biased region" description="Basic and acidic residues" evidence="3">
    <location>
        <begin position="608"/>
        <end position="632"/>
    </location>
</feature>
<dbReference type="InterPro" id="IPR000679">
    <property type="entry name" value="Znf_GATA"/>
</dbReference>
<dbReference type="AlphaFoldDB" id="A0A5D3AWI0"/>
<keyword evidence="1" id="KW-0862">Zinc</keyword>
<feature type="compositionally biased region" description="Polar residues" evidence="3">
    <location>
        <begin position="503"/>
        <end position="513"/>
    </location>
</feature>
<dbReference type="InterPro" id="IPR046347">
    <property type="entry name" value="bZIP_sf"/>
</dbReference>
<dbReference type="Gene3D" id="3.30.50.10">
    <property type="entry name" value="Erythroid Transcription Factor GATA-1, subunit A"/>
    <property type="match status" value="1"/>
</dbReference>
<feature type="region of interest" description="Disordered" evidence="3">
    <location>
        <begin position="597"/>
        <end position="633"/>
    </location>
</feature>
<feature type="region of interest" description="Disordered" evidence="3">
    <location>
        <begin position="354"/>
        <end position="377"/>
    </location>
</feature>
<dbReference type="Pfam" id="PF07716">
    <property type="entry name" value="bZIP_2"/>
    <property type="match status" value="1"/>
</dbReference>
<keyword evidence="1" id="KW-0863">Zinc-finger</keyword>
<dbReference type="SMART" id="SM00401">
    <property type="entry name" value="ZnF_GATA"/>
    <property type="match status" value="1"/>
</dbReference>
<keyword evidence="2" id="KW-0175">Coiled coil</keyword>
<evidence type="ECO:0008006" key="8">
    <source>
        <dbReference type="Google" id="ProtNLM"/>
    </source>
</evidence>
<evidence type="ECO:0000259" key="4">
    <source>
        <dbReference type="PROSITE" id="PS50114"/>
    </source>
</evidence>
<evidence type="ECO:0000259" key="5">
    <source>
        <dbReference type="PROSITE" id="PS50217"/>
    </source>
</evidence>
<protein>
    <recommendedName>
        <fullName evidence="8">GATA-type domain-containing protein</fullName>
    </recommendedName>
</protein>
<feature type="region of interest" description="Disordered" evidence="3">
    <location>
        <begin position="499"/>
        <end position="532"/>
    </location>
</feature>
<feature type="coiled-coil region" evidence="2">
    <location>
        <begin position="270"/>
        <end position="325"/>
    </location>
</feature>